<organism evidence="3 4">
    <name type="scientific">Marinomonas piezotolerans</name>
    <dbReference type="NCBI Taxonomy" id="2213058"/>
    <lineage>
        <taxon>Bacteria</taxon>
        <taxon>Pseudomonadati</taxon>
        <taxon>Pseudomonadota</taxon>
        <taxon>Gammaproteobacteria</taxon>
        <taxon>Oceanospirillales</taxon>
        <taxon>Oceanospirillaceae</taxon>
        <taxon>Marinomonas</taxon>
    </lineage>
</organism>
<dbReference type="SUPFAM" id="SSF53474">
    <property type="entry name" value="alpha/beta-Hydrolases"/>
    <property type="match status" value="1"/>
</dbReference>
<comment type="caution">
    <text evidence="3">The sequence shown here is derived from an EMBL/GenBank/DDBJ whole genome shotgun (WGS) entry which is preliminary data.</text>
</comment>
<proteinExistence type="predicted"/>
<dbReference type="EMBL" id="QKRA01000010">
    <property type="protein sequence ID" value="RDL43110.1"/>
    <property type="molecule type" value="Genomic_DNA"/>
</dbReference>
<feature type="chain" id="PRO_5016827169" evidence="1">
    <location>
        <begin position="23"/>
        <end position="289"/>
    </location>
</feature>
<dbReference type="GO" id="GO:0006629">
    <property type="term" value="P:lipid metabolic process"/>
    <property type="evidence" value="ECO:0007669"/>
    <property type="project" value="InterPro"/>
</dbReference>
<feature type="domain" description="Fungal lipase-type" evidence="2">
    <location>
        <begin position="81"/>
        <end position="202"/>
    </location>
</feature>
<name>A0A370U5N7_9GAMM</name>
<evidence type="ECO:0000256" key="1">
    <source>
        <dbReference type="SAM" id="SignalP"/>
    </source>
</evidence>
<accession>A0A370U5N7</accession>
<dbReference type="OrthoDB" id="5522031at2"/>
<keyword evidence="1" id="KW-0732">Signal</keyword>
<dbReference type="Gene3D" id="3.40.50.1820">
    <property type="entry name" value="alpha/beta hydrolase"/>
    <property type="match status" value="1"/>
</dbReference>
<keyword evidence="4" id="KW-1185">Reference proteome</keyword>
<gene>
    <name evidence="3" type="ORF">DN730_16570</name>
</gene>
<dbReference type="InterPro" id="IPR002921">
    <property type="entry name" value="Fungal_lipase-type"/>
</dbReference>
<dbReference type="PANTHER" id="PTHR45856:SF24">
    <property type="entry name" value="FUNGAL LIPASE-LIKE DOMAIN-CONTAINING PROTEIN"/>
    <property type="match status" value="1"/>
</dbReference>
<feature type="signal peptide" evidence="1">
    <location>
        <begin position="1"/>
        <end position="22"/>
    </location>
</feature>
<dbReference type="InterPro" id="IPR051218">
    <property type="entry name" value="Sec_MonoDiacylglyc_Lipase"/>
</dbReference>
<reference evidence="3 4" key="1">
    <citation type="submission" date="2018-06" db="EMBL/GenBank/DDBJ databases">
        <title>Marinomonas sp. YLB-05 draft genome sequence.</title>
        <authorList>
            <person name="Yu L."/>
            <person name="Tang X."/>
        </authorList>
    </citation>
    <scope>NUCLEOTIDE SEQUENCE [LARGE SCALE GENOMIC DNA]</scope>
    <source>
        <strain evidence="3 4">YLB-05</strain>
    </source>
</reference>
<dbReference type="PANTHER" id="PTHR45856">
    <property type="entry name" value="ALPHA/BETA-HYDROLASES SUPERFAMILY PROTEIN"/>
    <property type="match status" value="1"/>
</dbReference>
<evidence type="ECO:0000259" key="2">
    <source>
        <dbReference type="Pfam" id="PF01764"/>
    </source>
</evidence>
<dbReference type="CDD" id="cd00519">
    <property type="entry name" value="Lipase_3"/>
    <property type="match status" value="1"/>
</dbReference>
<dbReference type="Pfam" id="PF01764">
    <property type="entry name" value="Lipase_3"/>
    <property type="match status" value="1"/>
</dbReference>
<dbReference type="AlphaFoldDB" id="A0A370U5N7"/>
<evidence type="ECO:0000313" key="3">
    <source>
        <dbReference type="EMBL" id="RDL43110.1"/>
    </source>
</evidence>
<dbReference type="RefSeq" id="WP_115469261.1">
    <property type="nucleotide sequence ID" value="NZ_QKRA01000010.1"/>
</dbReference>
<dbReference type="InterPro" id="IPR029058">
    <property type="entry name" value="AB_hydrolase_fold"/>
</dbReference>
<protein>
    <submittedName>
        <fullName evidence="3">Lipase family protein</fullName>
    </submittedName>
</protein>
<evidence type="ECO:0000313" key="4">
    <source>
        <dbReference type="Proteomes" id="UP000254326"/>
    </source>
</evidence>
<dbReference type="Proteomes" id="UP000254326">
    <property type="component" value="Unassembled WGS sequence"/>
</dbReference>
<sequence>MLKLVMSIAAVSLPLLSQTLYANTDFQSIGKLAQLANDTYLDDSSLEKQLVNQGQQLVQKNIMIGSEVSYFLSKANGVQTIAVRGTSNLTNAMVDIDLSLRHDPILNIKLHQGFSVAARAVYEDIKPVLNMDAPIHITGHSLGGAIAVIIGMYFTKEGKEIKDITTFGQPKVTNVTGARFFSELPLTRVVNENDIVPLVPPISPLQIKDLDIFWHMGTEVILMEDNSYSITSGVKSALRATKFTSSIPNQNNLEAHRMSTYLSKIESLKISATEIPYKVGIDLFGISIN</sequence>